<dbReference type="EMBL" id="LT629701">
    <property type="protein sequence ID" value="SDM47214.1"/>
    <property type="molecule type" value="Genomic_DNA"/>
</dbReference>
<accession>A0A1G9TIC7</accession>
<gene>
    <name evidence="1" type="ORF">SAMN04489726_1795</name>
</gene>
<keyword evidence="2" id="KW-1185">Reference proteome</keyword>
<proteinExistence type="predicted"/>
<evidence type="ECO:0000313" key="2">
    <source>
        <dbReference type="Proteomes" id="UP000183376"/>
    </source>
</evidence>
<reference evidence="1 2" key="1">
    <citation type="submission" date="2016-10" db="EMBL/GenBank/DDBJ databases">
        <authorList>
            <person name="de Groot N.N."/>
        </authorList>
    </citation>
    <scope>NUCLEOTIDE SEQUENCE [LARGE SCALE GENOMIC DNA]</scope>
    <source>
        <strain evidence="1 2">DSM 44149</strain>
    </source>
</reference>
<dbReference type="RefSeq" id="WP_030431719.1">
    <property type="nucleotide sequence ID" value="NZ_JOEF01000020.1"/>
</dbReference>
<dbReference type="STRING" id="211114.SAMN04489726_1795"/>
<protein>
    <submittedName>
        <fullName evidence="1">Uncharacterized protein</fullName>
    </submittedName>
</protein>
<evidence type="ECO:0000313" key="1">
    <source>
        <dbReference type="EMBL" id="SDM47214.1"/>
    </source>
</evidence>
<organism evidence="1 2">
    <name type="scientific">Allokutzneria albata</name>
    <name type="common">Kibdelosporangium albatum</name>
    <dbReference type="NCBI Taxonomy" id="211114"/>
    <lineage>
        <taxon>Bacteria</taxon>
        <taxon>Bacillati</taxon>
        <taxon>Actinomycetota</taxon>
        <taxon>Actinomycetes</taxon>
        <taxon>Pseudonocardiales</taxon>
        <taxon>Pseudonocardiaceae</taxon>
        <taxon>Allokutzneria</taxon>
    </lineage>
</organism>
<dbReference type="Proteomes" id="UP000183376">
    <property type="component" value="Chromosome I"/>
</dbReference>
<name>A0A1G9TIC7_ALLAB</name>
<dbReference type="OrthoDB" id="3360700at2"/>
<sequence>MDYLVDVITSGTVHGADACRTPEEVASILGSDFVVARGRTSLTHGYAQVEFHWTRRTPQDPWSGWTFSVSPPDPPLFAPLRAAVEVRGFSLQRLENNAWWQRRNSGGRPLHSNSSRAARGDASCSLGRFQRGVGLTWGTLRVPVGLSGARDETPALAGSVWHAHPR</sequence>
<dbReference type="AlphaFoldDB" id="A0A1G9TIC7"/>